<dbReference type="AlphaFoldDB" id="A0A8S9QGV0"/>
<evidence type="ECO:0000313" key="1">
    <source>
        <dbReference type="EMBL" id="KAF3539991.1"/>
    </source>
</evidence>
<protein>
    <submittedName>
        <fullName evidence="1">Uncharacterized protein</fullName>
    </submittedName>
</protein>
<comment type="caution">
    <text evidence="1">The sequence shown here is derived from an EMBL/GenBank/DDBJ whole genome shotgun (WGS) entry which is preliminary data.</text>
</comment>
<proteinExistence type="predicted"/>
<organism evidence="1 2">
    <name type="scientific">Brassica cretica</name>
    <name type="common">Mustard</name>
    <dbReference type="NCBI Taxonomy" id="69181"/>
    <lineage>
        <taxon>Eukaryota</taxon>
        <taxon>Viridiplantae</taxon>
        <taxon>Streptophyta</taxon>
        <taxon>Embryophyta</taxon>
        <taxon>Tracheophyta</taxon>
        <taxon>Spermatophyta</taxon>
        <taxon>Magnoliopsida</taxon>
        <taxon>eudicotyledons</taxon>
        <taxon>Gunneridae</taxon>
        <taxon>Pentapetalae</taxon>
        <taxon>rosids</taxon>
        <taxon>malvids</taxon>
        <taxon>Brassicales</taxon>
        <taxon>Brassicaceae</taxon>
        <taxon>Brassiceae</taxon>
        <taxon>Brassica</taxon>
    </lineage>
</organism>
<reference evidence="1" key="1">
    <citation type="submission" date="2019-12" db="EMBL/GenBank/DDBJ databases">
        <title>Genome sequencing and annotation of Brassica cretica.</title>
        <authorList>
            <person name="Studholme D.J."/>
            <person name="Sarris P."/>
        </authorList>
    </citation>
    <scope>NUCLEOTIDE SEQUENCE</scope>
    <source>
        <strain evidence="1">PFS-109/04</strain>
        <tissue evidence="1">Leaf</tissue>
    </source>
</reference>
<evidence type="ECO:0000313" key="2">
    <source>
        <dbReference type="Proteomes" id="UP000712600"/>
    </source>
</evidence>
<dbReference type="EMBL" id="QGKX02001290">
    <property type="protein sequence ID" value="KAF3539991.1"/>
    <property type="molecule type" value="Genomic_DNA"/>
</dbReference>
<sequence length="77" mass="8673">MPKDVNVQLVDCPHSPEEQAVRVIPEMMFAVGEEPVGVRVLTYLSSRAINRIYNALEEEEVQIIRRSAFGTWICGLA</sequence>
<name>A0A8S9QGV0_BRACR</name>
<gene>
    <name evidence="1" type="ORF">F2Q69_00023861</name>
</gene>
<accession>A0A8S9QGV0</accession>
<dbReference type="Proteomes" id="UP000712600">
    <property type="component" value="Unassembled WGS sequence"/>
</dbReference>